<organism evidence="2 3">
    <name type="scientific">Glossina palpalis gambiensis</name>
    <dbReference type="NCBI Taxonomy" id="67801"/>
    <lineage>
        <taxon>Eukaryota</taxon>
        <taxon>Metazoa</taxon>
        <taxon>Ecdysozoa</taxon>
        <taxon>Arthropoda</taxon>
        <taxon>Hexapoda</taxon>
        <taxon>Insecta</taxon>
        <taxon>Pterygota</taxon>
        <taxon>Neoptera</taxon>
        <taxon>Endopterygota</taxon>
        <taxon>Diptera</taxon>
        <taxon>Brachycera</taxon>
        <taxon>Muscomorpha</taxon>
        <taxon>Hippoboscoidea</taxon>
        <taxon>Glossinidae</taxon>
        <taxon>Glossina</taxon>
    </lineage>
</organism>
<dbReference type="AlphaFoldDB" id="A0A1B0BJY2"/>
<dbReference type="VEuPathDB" id="VectorBase:GPPI032533"/>
<sequence length="104" mass="12111">MLNISHIFRREAKPIFPFTHRCLDIEVLVLALLYFRIWHIVGNLEYKTCNSSSSSEDGRSSCRKLNLKSDSLLSKHASIVQQVRNNHIRKPKQEQRQCDSSNNN</sequence>
<name>A0A1B0BJY2_9MUSC</name>
<reference evidence="3" key="1">
    <citation type="submission" date="2015-01" db="EMBL/GenBank/DDBJ databases">
        <authorList>
            <person name="Aksoy S."/>
            <person name="Warren W."/>
            <person name="Wilson R.K."/>
        </authorList>
    </citation>
    <scope>NUCLEOTIDE SEQUENCE [LARGE SCALE GENOMIC DNA]</scope>
    <source>
        <strain evidence="3">IAEA</strain>
    </source>
</reference>
<accession>A0A1B0BJY2</accession>
<keyword evidence="3" id="KW-1185">Reference proteome</keyword>
<feature type="region of interest" description="Disordered" evidence="1">
    <location>
        <begin position="85"/>
        <end position="104"/>
    </location>
</feature>
<dbReference type="Proteomes" id="UP000092460">
    <property type="component" value="Unassembled WGS sequence"/>
</dbReference>
<dbReference type="EnsemblMetazoa" id="GPPI032533-RA">
    <property type="protein sequence ID" value="GPPI032533-PA"/>
    <property type="gene ID" value="GPPI032533"/>
</dbReference>
<dbReference type="EMBL" id="JXJN01015700">
    <property type="status" value="NOT_ANNOTATED_CDS"/>
    <property type="molecule type" value="Genomic_DNA"/>
</dbReference>
<reference evidence="2" key="2">
    <citation type="submission" date="2020-05" db="UniProtKB">
        <authorList>
            <consortium name="EnsemblMetazoa"/>
        </authorList>
    </citation>
    <scope>IDENTIFICATION</scope>
    <source>
        <strain evidence="2">IAEA</strain>
    </source>
</reference>
<evidence type="ECO:0000256" key="1">
    <source>
        <dbReference type="SAM" id="MobiDB-lite"/>
    </source>
</evidence>
<protein>
    <submittedName>
        <fullName evidence="2">Uncharacterized protein</fullName>
    </submittedName>
</protein>
<evidence type="ECO:0000313" key="3">
    <source>
        <dbReference type="Proteomes" id="UP000092460"/>
    </source>
</evidence>
<evidence type="ECO:0000313" key="2">
    <source>
        <dbReference type="EnsemblMetazoa" id="GPPI032533-PA"/>
    </source>
</evidence>
<proteinExistence type="predicted"/>